<protein>
    <submittedName>
        <fullName evidence="1">Uncharacterized protein</fullName>
    </submittedName>
</protein>
<evidence type="ECO:0000313" key="1">
    <source>
        <dbReference type="EMBL" id="MBG3876131.1"/>
    </source>
</evidence>
<gene>
    <name evidence="1" type="ORF">FVW20_03580</name>
</gene>
<accession>A0ABS0J135</accession>
<evidence type="ECO:0000313" key="2">
    <source>
        <dbReference type="Proteomes" id="UP001194469"/>
    </source>
</evidence>
<dbReference type="EMBL" id="VRYY01000077">
    <property type="protein sequence ID" value="MBG3876131.1"/>
    <property type="molecule type" value="Genomic_DNA"/>
</dbReference>
<name>A0ABS0J135_9BACT</name>
<sequence length="59" mass="6495">MQKITLKESFRYWRNGCWPEDYPAGVVKVDDEVAAQARAAGVVAEDAKNSKPAGGQEQK</sequence>
<proteinExistence type="predicted"/>
<dbReference type="Proteomes" id="UP001194469">
    <property type="component" value="Unassembled WGS sequence"/>
</dbReference>
<reference evidence="1 2" key="1">
    <citation type="submission" date="2019-08" db="EMBL/GenBank/DDBJ databases">
        <authorList>
            <person name="Luo N."/>
        </authorList>
    </citation>
    <scope>NUCLEOTIDE SEQUENCE [LARGE SCALE GENOMIC DNA]</scope>
    <source>
        <strain evidence="1 2">NCIMB 9442</strain>
    </source>
</reference>
<dbReference type="RefSeq" id="WP_012612778.1">
    <property type="nucleotide sequence ID" value="NZ_VRYY01000077.1"/>
</dbReference>
<keyword evidence="2" id="KW-1185">Reference proteome</keyword>
<comment type="caution">
    <text evidence="1">The sequence shown here is derived from an EMBL/GenBank/DDBJ whole genome shotgun (WGS) entry which is preliminary data.</text>
</comment>
<organism evidence="1 2">
    <name type="scientific">Nitratidesulfovibrio oxamicus</name>
    <dbReference type="NCBI Taxonomy" id="32016"/>
    <lineage>
        <taxon>Bacteria</taxon>
        <taxon>Pseudomonadati</taxon>
        <taxon>Thermodesulfobacteriota</taxon>
        <taxon>Desulfovibrionia</taxon>
        <taxon>Desulfovibrionales</taxon>
        <taxon>Desulfovibrionaceae</taxon>
        <taxon>Nitratidesulfovibrio</taxon>
    </lineage>
</organism>